<evidence type="ECO:0000313" key="3">
    <source>
        <dbReference type="Proteomes" id="UP001596035"/>
    </source>
</evidence>
<dbReference type="RefSeq" id="WP_382053733.1">
    <property type="nucleotide sequence ID" value="NZ_JBHSKN010000019.1"/>
</dbReference>
<dbReference type="Proteomes" id="UP001596035">
    <property type="component" value="Unassembled WGS sequence"/>
</dbReference>
<feature type="region of interest" description="Disordered" evidence="1">
    <location>
        <begin position="1"/>
        <end position="26"/>
    </location>
</feature>
<feature type="compositionally biased region" description="Basic and acidic residues" evidence="1">
    <location>
        <begin position="1"/>
        <end position="22"/>
    </location>
</feature>
<protein>
    <submittedName>
        <fullName evidence="2">Uncharacterized protein</fullName>
    </submittedName>
</protein>
<proteinExistence type="predicted"/>
<sequence length="99" mass="10773">MPDRLELDGRTDVLDEEGRRDGYPQTAGCDKARDVLQGIGLGLSIADSVVKDLYDGALRLLSPGTLGGAGFRVRLRRRIARRRRACPSIGFSWSTTSPA</sequence>
<accession>A0ABW0DX96</accession>
<gene>
    <name evidence="2" type="ORF">ACFPWV_21260</name>
</gene>
<evidence type="ECO:0000313" key="2">
    <source>
        <dbReference type="EMBL" id="MFC5242414.1"/>
    </source>
</evidence>
<name>A0ABW0DX96_9ACTN</name>
<reference evidence="3" key="1">
    <citation type="journal article" date="2019" name="Int. J. Syst. Evol. Microbiol.">
        <title>The Global Catalogue of Microorganisms (GCM) 10K type strain sequencing project: providing services to taxonomists for standard genome sequencing and annotation.</title>
        <authorList>
            <consortium name="The Broad Institute Genomics Platform"/>
            <consortium name="The Broad Institute Genome Sequencing Center for Infectious Disease"/>
            <person name="Wu L."/>
            <person name="Ma J."/>
        </authorList>
    </citation>
    <scope>NUCLEOTIDE SEQUENCE [LARGE SCALE GENOMIC DNA]</scope>
    <source>
        <strain evidence="3">CGMCC 4.7131</strain>
    </source>
</reference>
<evidence type="ECO:0000256" key="1">
    <source>
        <dbReference type="SAM" id="MobiDB-lite"/>
    </source>
</evidence>
<dbReference type="EMBL" id="JBHSKN010000019">
    <property type="protein sequence ID" value="MFC5242414.1"/>
    <property type="molecule type" value="Genomic_DNA"/>
</dbReference>
<organism evidence="2 3">
    <name type="scientific">Streptomyces atrovirens</name>
    <dbReference type="NCBI Taxonomy" id="285556"/>
    <lineage>
        <taxon>Bacteria</taxon>
        <taxon>Bacillati</taxon>
        <taxon>Actinomycetota</taxon>
        <taxon>Actinomycetes</taxon>
        <taxon>Kitasatosporales</taxon>
        <taxon>Streptomycetaceae</taxon>
        <taxon>Streptomyces</taxon>
    </lineage>
</organism>
<keyword evidence="3" id="KW-1185">Reference proteome</keyword>
<comment type="caution">
    <text evidence="2">The sequence shown here is derived from an EMBL/GenBank/DDBJ whole genome shotgun (WGS) entry which is preliminary data.</text>
</comment>